<dbReference type="RefSeq" id="WP_105864132.1">
    <property type="nucleotide sequence ID" value="NZ_PUEJ01000008.1"/>
</dbReference>
<evidence type="ECO:0000313" key="2">
    <source>
        <dbReference type="EMBL" id="PRH85572.1"/>
    </source>
</evidence>
<keyword evidence="3" id="KW-1185">Reference proteome</keyword>
<reference evidence="2 3" key="1">
    <citation type="submission" date="2018-02" db="EMBL/GenBank/DDBJ databases">
        <title>Whole genome sequencing of endophytic bacterium.</title>
        <authorList>
            <person name="Eedara R."/>
            <person name="Podile A.R."/>
        </authorList>
    </citation>
    <scope>NUCLEOTIDE SEQUENCE [LARGE SCALE GENOMIC DNA]</scope>
    <source>
        <strain evidence="2 3">RP1T</strain>
    </source>
</reference>
<dbReference type="Proteomes" id="UP000237682">
    <property type="component" value="Unassembled WGS sequence"/>
</dbReference>
<comment type="caution">
    <text evidence="2">The sequence shown here is derived from an EMBL/GenBank/DDBJ whole genome shotgun (WGS) entry which is preliminary data.</text>
</comment>
<dbReference type="InterPro" id="IPR018666">
    <property type="entry name" value="DUF2125"/>
</dbReference>
<organism evidence="2 3">
    <name type="scientific">Labrys okinawensis</name>
    <dbReference type="NCBI Taxonomy" id="346911"/>
    <lineage>
        <taxon>Bacteria</taxon>
        <taxon>Pseudomonadati</taxon>
        <taxon>Pseudomonadota</taxon>
        <taxon>Alphaproteobacteria</taxon>
        <taxon>Hyphomicrobiales</taxon>
        <taxon>Xanthobacteraceae</taxon>
        <taxon>Labrys</taxon>
    </lineage>
</organism>
<keyword evidence="1" id="KW-0812">Transmembrane</keyword>
<sequence>MPTDLTNPAPRRSSRRIYLPTILFALVAIAWSGFWWYASTRLEAEWNRFVSKQAELGRQIKCGEQTIAGYPFRLEMHCGQATVESLRGGRPFSAALAEVNAVAQVYQPNKVLLQAKGPVTLVDKSDAGATLTADWKSAEASMSIWTSGPQNAAVVIKGLSGNVKRGDQAVNLVEEGNVEIHIRLAEGTNAAPGAYDLAADVDAKAVAPLDDFLGSPSPMKATFRGLITKIDLRPMPMPERLRDWAAAGGALSISQAQVERGPSIVKATGTIGLETSGFPSGELTVALAGVPELAQTLKQSGRVPDMVATTLTVGLPVLGKPSNIDGKAAVEVPLTIADGKVRAGAFLPGLKLPRLFLPE</sequence>
<keyword evidence="1" id="KW-1133">Transmembrane helix</keyword>
<evidence type="ECO:0008006" key="4">
    <source>
        <dbReference type="Google" id="ProtNLM"/>
    </source>
</evidence>
<evidence type="ECO:0000256" key="1">
    <source>
        <dbReference type="SAM" id="Phobius"/>
    </source>
</evidence>
<keyword evidence="1" id="KW-0472">Membrane</keyword>
<dbReference type="OrthoDB" id="7169664at2"/>
<dbReference type="Pfam" id="PF09898">
    <property type="entry name" value="DUF2125"/>
    <property type="match status" value="1"/>
</dbReference>
<dbReference type="EMBL" id="PUEJ01000008">
    <property type="protein sequence ID" value="PRH85572.1"/>
    <property type="molecule type" value="Genomic_DNA"/>
</dbReference>
<name>A0A2S9Q894_9HYPH</name>
<proteinExistence type="predicted"/>
<gene>
    <name evidence="2" type="ORF">C5L14_21565</name>
</gene>
<evidence type="ECO:0000313" key="3">
    <source>
        <dbReference type="Proteomes" id="UP000237682"/>
    </source>
</evidence>
<dbReference type="AlphaFoldDB" id="A0A2S9Q894"/>
<feature type="transmembrane region" description="Helical" evidence="1">
    <location>
        <begin position="17"/>
        <end position="38"/>
    </location>
</feature>
<accession>A0A2S9Q894</accession>
<protein>
    <recommendedName>
        <fullName evidence="4">DUF2125 domain-containing protein</fullName>
    </recommendedName>
</protein>